<dbReference type="EMBL" id="CAJNOE010001851">
    <property type="protein sequence ID" value="CAF1454217.1"/>
    <property type="molecule type" value="Genomic_DNA"/>
</dbReference>
<dbReference type="PANTHER" id="PTHR13318">
    <property type="entry name" value="PARTNER OF PAIRED, ISOFORM B-RELATED"/>
    <property type="match status" value="1"/>
</dbReference>
<comment type="caution">
    <text evidence="2">The sequence shown here is derived from an EMBL/GenBank/DDBJ whole genome shotgun (WGS) entry which is preliminary data.</text>
</comment>
<dbReference type="GO" id="GO:0031146">
    <property type="term" value="P:SCF-dependent proteasomal ubiquitin-dependent protein catabolic process"/>
    <property type="evidence" value="ECO:0007669"/>
    <property type="project" value="TreeGrafter"/>
</dbReference>
<feature type="domain" description="F-box" evidence="1">
    <location>
        <begin position="68"/>
        <end position="114"/>
    </location>
</feature>
<dbReference type="Pfam" id="PF12937">
    <property type="entry name" value="F-box-like"/>
    <property type="match status" value="1"/>
</dbReference>
<dbReference type="InterPro" id="IPR032675">
    <property type="entry name" value="LRR_dom_sf"/>
</dbReference>
<reference evidence="2" key="1">
    <citation type="submission" date="2021-02" db="EMBL/GenBank/DDBJ databases">
        <authorList>
            <person name="Nowell W R."/>
        </authorList>
    </citation>
    <scope>NUCLEOTIDE SEQUENCE</scope>
</reference>
<organism evidence="2 3">
    <name type="scientific">Adineta steineri</name>
    <dbReference type="NCBI Taxonomy" id="433720"/>
    <lineage>
        <taxon>Eukaryota</taxon>
        <taxon>Metazoa</taxon>
        <taxon>Spiralia</taxon>
        <taxon>Gnathifera</taxon>
        <taxon>Rotifera</taxon>
        <taxon>Eurotatoria</taxon>
        <taxon>Bdelloidea</taxon>
        <taxon>Adinetida</taxon>
        <taxon>Adinetidae</taxon>
        <taxon>Adineta</taxon>
    </lineage>
</organism>
<name>A0A815PT97_9BILA</name>
<dbReference type="SUPFAM" id="SSF52047">
    <property type="entry name" value="RNI-like"/>
    <property type="match status" value="1"/>
</dbReference>
<sequence length="390" mass="44679">MASIKRKYTTIAQNGIDYENPILNGKKVVKSKRKGILKIDHPSRWPGDVSNTFQHHINKTKPKTNSRQLNFCELPDEIILTILNYLNKATIVAFGQTCRRYRAIGYHSILWRRVDMSYKHVDCEQLNSLLQRGTTTLKMYQTTVENMNFTYIEPCFLSHLDLTSSIISNELLVNLLNSCTSLRKLSLESISLNYEIVEKMVCNEQLDTLDLAMCTGLTFECCQLLTSKLSLLRYLNISWTELSCESVQHLCETMPRCIEQLNISGQRYNLTDDNIQSLTRRALRLRVLDISDAVLLTDQSIISLRLHSRLLTHLSASRCYLLTSSALITLKLLPAFSTLDIFGTLGQIQLQQLHNEFGTRIHLNSFPFSNIARPTTGIQRTSIWGLRTRL</sequence>
<proteinExistence type="predicted"/>
<accession>A0A815PT97</accession>
<dbReference type="Proteomes" id="UP000663860">
    <property type="component" value="Unassembled WGS sequence"/>
</dbReference>
<dbReference type="PROSITE" id="PS50181">
    <property type="entry name" value="FBOX"/>
    <property type="match status" value="1"/>
</dbReference>
<protein>
    <recommendedName>
        <fullName evidence="1">F-box domain-containing protein</fullName>
    </recommendedName>
</protein>
<dbReference type="InterPro" id="IPR001810">
    <property type="entry name" value="F-box_dom"/>
</dbReference>
<dbReference type="PANTHER" id="PTHR13318:SF190">
    <property type="entry name" value="PARTNER OF PAIRED, ISOFORM B"/>
    <property type="match status" value="1"/>
</dbReference>
<evidence type="ECO:0000313" key="3">
    <source>
        <dbReference type="Proteomes" id="UP000663860"/>
    </source>
</evidence>
<evidence type="ECO:0000259" key="1">
    <source>
        <dbReference type="PROSITE" id="PS50181"/>
    </source>
</evidence>
<evidence type="ECO:0000313" key="2">
    <source>
        <dbReference type="EMBL" id="CAF1454217.1"/>
    </source>
</evidence>
<gene>
    <name evidence="2" type="ORF">IZO911_LOCUS42546</name>
</gene>
<dbReference type="GO" id="GO:0019005">
    <property type="term" value="C:SCF ubiquitin ligase complex"/>
    <property type="evidence" value="ECO:0007669"/>
    <property type="project" value="TreeGrafter"/>
</dbReference>
<dbReference type="Gene3D" id="3.80.10.10">
    <property type="entry name" value="Ribonuclease Inhibitor"/>
    <property type="match status" value="1"/>
</dbReference>
<dbReference type="SUPFAM" id="SSF81383">
    <property type="entry name" value="F-box domain"/>
    <property type="match status" value="1"/>
</dbReference>
<dbReference type="AlphaFoldDB" id="A0A815PT97"/>
<dbReference type="InterPro" id="IPR036047">
    <property type="entry name" value="F-box-like_dom_sf"/>
</dbReference>